<dbReference type="PROSITE" id="PS00195">
    <property type="entry name" value="GLUTAREDOXIN_1"/>
    <property type="match status" value="1"/>
</dbReference>
<dbReference type="FunFam" id="3.40.30.10:FF:000093">
    <property type="entry name" value="Glutaredoxin 2"/>
    <property type="match status" value="1"/>
</dbReference>
<evidence type="ECO:0000256" key="1">
    <source>
        <dbReference type="ARBA" id="ARBA00009630"/>
    </source>
</evidence>
<evidence type="ECO:0000313" key="8">
    <source>
        <dbReference type="Proteomes" id="UP000243081"/>
    </source>
</evidence>
<feature type="domain" description="Glutaredoxin" evidence="6">
    <location>
        <begin position="94"/>
        <end position="156"/>
    </location>
</feature>
<dbReference type="InterPro" id="IPR017937">
    <property type="entry name" value="Thioredoxin_CS"/>
</dbReference>
<evidence type="ECO:0000313" key="7">
    <source>
        <dbReference type="EMBL" id="OAQ98325.1"/>
    </source>
</evidence>
<dbReference type="PANTHER" id="PTHR45694:SF18">
    <property type="entry name" value="GLUTAREDOXIN-1-RELATED"/>
    <property type="match status" value="1"/>
</dbReference>
<dbReference type="GO" id="GO:0004362">
    <property type="term" value="F:glutathione-disulfide reductase (NADPH) activity"/>
    <property type="evidence" value="ECO:0007669"/>
    <property type="project" value="UniProtKB-ARBA"/>
</dbReference>
<keyword evidence="2" id="KW-0813">Transport</keyword>
<dbReference type="InterPro" id="IPR011899">
    <property type="entry name" value="Glutaredoxin_euk/vir"/>
</dbReference>
<dbReference type="InterPro" id="IPR036249">
    <property type="entry name" value="Thioredoxin-like_sf"/>
</dbReference>
<dbReference type="GO" id="GO:0005801">
    <property type="term" value="C:cis-Golgi network"/>
    <property type="evidence" value="ECO:0007669"/>
    <property type="project" value="UniProtKB-ARBA"/>
</dbReference>
<dbReference type="PRINTS" id="PR00160">
    <property type="entry name" value="GLUTAREDOXIN"/>
</dbReference>
<dbReference type="Pfam" id="PF00462">
    <property type="entry name" value="Glutaredoxin"/>
    <property type="match status" value="1"/>
</dbReference>
<name>A0A179I6M8_CORDF</name>
<dbReference type="PANTHER" id="PTHR45694">
    <property type="entry name" value="GLUTAREDOXIN 2"/>
    <property type="match status" value="1"/>
</dbReference>
<reference evidence="7 8" key="1">
    <citation type="submission" date="2016-03" db="EMBL/GenBank/DDBJ databases">
        <title>Fine-scale spatial genetic structure of a fungal parasite of coffee scale insects.</title>
        <authorList>
            <person name="Jackson D."/>
            <person name="Zemenick K.A."/>
            <person name="Malloure B."/>
            <person name="Quandt C.A."/>
            <person name="James T.Y."/>
        </authorList>
    </citation>
    <scope>NUCLEOTIDE SEQUENCE [LARGE SCALE GENOMIC DNA]</scope>
    <source>
        <strain evidence="7 8">UM487</strain>
    </source>
</reference>
<dbReference type="CDD" id="cd03419">
    <property type="entry name" value="GRX_GRXh_1_2_like"/>
    <property type="match status" value="1"/>
</dbReference>
<comment type="caution">
    <text evidence="7">The sequence shown here is derived from an EMBL/GenBank/DDBJ whole genome shotgun (WGS) entry which is preliminary data.</text>
</comment>
<dbReference type="InterPro" id="IPR011767">
    <property type="entry name" value="GLR_AS"/>
</dbReference>
<dbReference type="GO" id="GO:0034599">
    <property type="term" value="P:cellular response to oxidative stress"/>
    <property type="evidence" value="ECO:0007669"/>
    <property type="project" value="TreeGrafter"/>
</dbReference>
<evidence type="ECO:0000256" key="3">
    <source>
        <dbReference type="ARBA" id="ARBA00022982"/>
    </source>
</evidence>
<evidence type="ECO:0000256" key="5">
    <source>
        <dbReference type="ARBA" id="ARBA00023284"/>
    </source>
</evidence>
<dbReference type="EMBL" id="LUKN01002924">
    <property type="protein sequence ID" value="OAQ98325.1"/>
    <property type="molecule type" value="Genomic_DNA"/>
</dbReference>
<dbReference type="GO" id="GO:0005634">
    <property type="term" value="C:nucleus"/>
    <property type="evidence" value="ECO:0007669"/>
    <property type="project" value="TreeGrafter"/>
</dbReference>
<accession>A0A179I6M8</accession>
<dbReference type="PROSITE" id="PS00194">
    <property type="entry name" value="THIOREDOXIN_1"/>
    <property type="match status" value="1"/>
</dbReference>
<comment type="similarity">
    <text evidence="1">Belongs to the glutaredoxin family. Monothiol subfamily.</text>
</comment>
<dbReference type="NCBIfam" id="TIGR02180">
    <property type="entry name" value="GRX_euk"/>
    <property type="match status" value="1"/>
</dbReference>
<dbReference type="InterPro" id="IPR014025">
    <property type="entry name" value="Glutaredoxin_subgr"/>
</dbReference>
<dbReference type="AlphaFoldDB" id="A0A179I6M8"/>
<gene>
    <name evidence="7" type="ORF">LLEC1_04705</name>
</gene>
<dbReference type="InterPro" id="IPR002109">
    <property type="entry name" value="Glutaredoxin"/>
</dbReference>
<dbReference type="Gene3D" id="3.40.30.10">
    <property type="entry name" value="Glutaredoxin"/>
    <property type="match status" value="1"/>
</dbReference>
<keyword evidence="3" id="KW-0249">Electron transport</keyword>
<dbReference type="OMA" id="MHTTRAP"/>
<keyword evidence="4" id="KW-1015">Disulfide bond</keyword>
<evidence type="ECO:0000256" key="2">
    <source>
        <dbReference type="ARBA" id="ARBA00022448"/>
    </source>
</evidence>
<dbReference type="GO" id="GO:0005796">
    <property type="term" value="C:Golgi lumen"/>
    <property type="evidence" value="ECO:0007669"/>
    <property type="project" value="UniProtKB-ARBA"/>
</dbReference>
<evidence type="ECO:0000259" key="6">
    <source>
        <dbReference type="Pfam" id="PF00462"/>
    </source>
</evidence>
<keyword evidence="5" id="KW-0676">Redox-active center</keyword>
<protein>
    <recommendedName>
        <fullName evidence="6">Glutaredoxin domain-containing protein</fullName>
    </recommendedName>
</protein>
<sequence length="183" mass="19426">MHTTRAPCAVLPLRRPALSPTAAAAAATVPAAWRVAIAPAARLNNQTTSRRHPSPFSPPPPMLNIIRNFFSSPSPEAVAMASQKAQKLIDENPVMVFSKSYCPYCKATKSLLSSLDADFKVVELDQESDGSAVQDALEEISGQRTVPNVYISKKHIGGNSDVQSLSSSGKLKALLTEAGALKA</sequence>
<keyword evidence="8" id="KW-1185">Reference proteome</keyword>
<evidence type="ECO:0000256" key="4">
    <source>
        <dbReference type="ARBA" id="ARBA00023157"/>
    </source>
</evidence>
<proteinExistence type="inferred from homology"/>
<dbReference type="PROSITE" id="PS51354">
    <property type="entry name" value="GLUTAREDOXIN_2"/>
    <property type="match status" value="1"/>
</dbReference>
<dbReference type="Proteomes" id="UP000243081">
    <property type="component" value="Unassembled WGS sequence"/>
</dbReference>
<dbReference type="OrthoDB" id="418495at2759"/>
<organism evidence="7 8">
    <name type="scientific">Cordyceps confragosa</name>
    <name type="common">Lecanicillium lecanii</name>
    <dbReference type="NCBI Taxonomy" id="2714763"/>
    <lineage>
        <taxon>Eukaryota</taxon>
        <taxon>Fungi</taxon>
        <taxon>Dikarya</taxon>
        <taxon>Ascomycota</taxon>
        <taxon>Pezizomycotina</taxon>
        <taxon>Sordariomycetes</taxon>
        <taxon>Hypocreomycetidae</taxon>
        <taxon>Hypocreales</taxon>
        <taxon>Cordycipitaceae</taxon>
        <taxon>Akanthomyces</taxon>
    </lineage>
</organism>
<dbReference type="SUPFAM" id="SSF52833">
    <property type="entry name" value="Thioredoxin-like"/>
    <property type="match status" value="1"/>
</dbReference>